<feature type="non-terminal residue" evidence="1">
    <location>
        <position position="68"/>
    </location>
</feature>
<evidence type="ECO:0000313" key="1">
    <source>
        <dbReference type="EMBL" id="KAA6369426.1"/>
    </source>
</evidence>
<protein>
    <submittedName>
        <fullName evidence="1">Uncharacterized protein</fullName>
    </submittedName>
</protein>
<dbReference type="EMBL" id="SNRW01016385">
    <property type="protein sequence ID" value="KAA6369426.1"/>
    <property type="molecule type" value="Genomic_DNA"/>
</dbReference>
<dbReference type="Proteomes" id="UP000324800">
    <property type="component" value="Unassembled WGS sequence"/>
</dbReference>
<dbReference type="AlphaFoldDB" id="A0A5J4UF76"/>
<gene>
    <name evidence="1" type="ORF">EZS28_035047</name>
</gene>
<reference evidence="1 2" key="1">
    <citation type="submission" date="2019-03" db="EMBL/GenBank/DDBJ databases">
        <title>Single cell metagenomics reveals metabolic interactions within the superorganism composed of flagellate Streblomastix strix and complex community of Bacteroidetes bacteria on its surface.</title>
        <authorList>
            <person name="Treitli S.C."/>
            <person name="Kolisko M."/>
            <person name="Husnik F."/>
            <person name="Keeling P."/>
            <person name="Hampl V."/>
        </authorList>
    </citation>
    <scope>NUCLEOTIDE SEQUENCE [LARGE SCALE GENOMIC DNA]</scope>
    <source>
        <strain evidence="1">ST1C</strain>
    </source>
</reference>
<comment type="caution">
    <text evidence="1">The sequence shown here is derived from an EMBL/GenBank/DDBJ whole genome shotgun (WGS) entry which is preliminary data.</text>
</comment>
<name>A0A5J4UF76_9EUKA</name>
<accession>A0A5J4UF76</accession>
<evidence type="ECO:0000313" key="2">
    <source>
        <dbReference type="Proteomes" id="UP000324800"/>
    </source>
</evidence>
<proteinExistence type="predicted"/>
<sequence length="68" mass="7509">MNKSPQTSSSAKFELVRVLEALESGDENQINNLQIQNNDLTQNVALALKSIEAVSRSFFKTENIALTV</sequence>
<organism evidence="1 2">
    <name type="scientific">Streblomastix strix</name>
    <dbReference type="NCBI Taxonomy" id="222440"/>
    <lineage>
        <taxon>Eukaryota</taxon>
        <taxon>Metamonada</taxon>
        <taxon>Preaxostyla</taxon>
        <taxon>Oxymonadida</taxon>
        <taxon>Streblomastigidae</taxon>
        <taxon>Streblomastix</taxon>
    </lineage>
</organism>